<evidence type="ECO:0000259" key="7">
    <source>
        <dbReference type="PROSITE" id="PS50865"/>
    </source>
</evidence>
<dbReference type="EMBL" id="JAEPRB010000005">
    <property type="protein sequence ID" value="KAG2227693.1"/>
    <property type="molecule type" value="Genomic_DNA"/>
</dbReference>
<dbReference type="OrthoDB" id="5945798at2759"/>
<dbReference type="InterPro" id="IPR046341">
    <property type="entry name" value="SET_dom_sf"/>
</dbReference>
<name>A0A8H7VT07_9FUNG</name>
<dbReference type="SMART" id="SM00317">
    <property type="entry name" value="SET"/>
    <property type="match status" value="1"/>
</dbReference>
<protein>
    <submittedName>
        <fullName evidence="8">Uncharacterized protein</fullName>
    </submittedName>
</protein>
<dbReference type="Gene3D" id="6.10.140.2220">
    <property type="match status" value="1"/>
</dbReference>
<dbReference type="InterPro" id="IPR002893">
    <property type="entry name" value="Znf_MYND"/>
</dbReference>
<dbReference type="Pfam" id="PF00856">
    <property type="entry name" value="SET"/>
    <property type="match status" value="1"/>
</dbReference>
<dbReference type="PANTHER" id="PTHR12197">
    <property type="entry name" value="HISTONE-LYSINE N-METHYLTRANSFERASE SMYD"/>
    <property type="match status" value="1"/>
</dbReference>
<evidence type="ECO:0000313" key="8">
    <source>
        <dbReference type="EMBL" id="KAG2227693.1"/>
    </source>
</evidence>
<evidence type="ECO:0000256" key="1">
    <source>
        <dbReference type="ARBA" id="ARBA00022723"/>
    </source>
</evidence>
<feature type="compositionally biased region" description="Acidic residues" evidence="5">
    <location>
        <begin position="166"/>
        <end position="175"/>
    </location>
</feature>
<dbReference type="Gene3D" id="1.10.220.160">
    <property type="match status" value="1"/>
</dbReference>
<dbReference type="PROSITE" id="PS50280">
    <property type="entry name" value="SET"/>
    <property type="match status" value="1"/>
</dbReference>
<proteinExistence type="predicted"/>
<organism evidence="8 9">
    <name type="scientific">Circinella minor</name>
    <dbReference type="NCBI Taxonomy" id="1195481"/>
    <lineage>
        <taxon>Eukaryota</taxon>
        <taxon>Fungi</taxon>
        <taxon>Fungi incertae sedis</taxon>
        <taxon>Mucoromycota</taxon>
        <taxon>Mucoromycotina</taxon>
        <taxon>Mucoromycetes</taxon>
        <taxon>Mucorales</taxon>
        <taxon>Lichtheimiaceae</taxon>
        <taxon>Circinella</taxon>
    </lineage>
</organism>
<reference evidence="8 9" key="1">
    <citation type="submission" date="2020-12" db="EMBL/GenBank/DDBJ databases">
        <title>Metabolic potential, ecology and presence of endohyphal bacteria is reflected in genomic diversity of Mucoromycotina.</title>
        <authorList>
            <person name="Muszewska A."/>
            <person name="Okrasinska A."/>
            <person name="Steczkiewicz K."/>
            <person name="Drgas O."/>
            <person name="Orlowska M."/>
            <person name="Perlinska-Lenart U."/>
            <person name="Aleksandrzak-Piekarczyk T."/>
            <person name="Szatraj K."/>
            <person name="Zielenkiewicz U."/>
            <person name="Pilsyk S."/>
            <person name="Malc E."/>
            <person name="Mieczkowski P."/>
            <person name="Kruszewska J.S."/>
            <person name="Biernat P."/>
            <person name="Pawlowska J."/>
        </authorList>
    </citation>
    <scope>NUCLEOTIDE SEQUENCE [LARGE SCALE GENOMIC DNA]</scope>
    <source>
        <strain evidence="8 9">CBS 142.35</strain>
    </source>
</reference>
<keyword evidence="2 4" id="KW-0863">Zinc-finger</keyword>
<dbReference type="InterPro" id="IPR050869">
    <property type="entry name" value="H3K4_H4K5_MeTrfase"/>
</dbReference>
<dbReference type="PANTHER" id="PTHR12197:SF251">
    <property type="entry name" value="EG:BACR7C10.4 PROTEIN"/>
    <property type="match status" value="1"/>
</dbReference>
<keyword evidence="9" id="KW-1185">Reference proteome</keyword>
<dbReference type="Pfam" id="PF01753">
    <property type="entry name" value="zf-MYND"/>
    <property type="match status" value="1"/>
</dbReference>
<comment type="caution">
    <text evidence="8">The sequence shown here is derived from an EMBL/GenBank/DDBJ whole genome shotgun (WGS) entry which is preliminary data.</text>
</comment>
<evidence type="ECO:0000256" key="5">
    <source>
        <dbReference type="SAM" id="MobiDB-lite"/>
    </source>
</evidence>
<dbReference type="InterPro" id="IPR001214">
    <property type="entry name" value="SET_dom"/>
</dbReference>
<dbReference type="Gene3D" id="2.170.270.10">
    <property type="entry name" value="SET domain"/>
    <property type="match status" value="1"/>
</dbReference>
<gene>
    <name evidence="8" type="ORF">INT45_004735</name>
</gene>
<accession>A0A8H7VT07</accession>
<feature type="domain" description="MYND-type" evidence="7">
    <location>
        <begin position="59"/>
        <end position="115"/>
    </location>
</feature>
<dbReference type="AlphaFoldDB" id="A0A8H7VT07"/>
<evidence type="ECO:0000259" key="6">
    <source>
        <dbReference type="PROSITE" id="PS50280"/>
    </source>
</evidence>
<evidence type="ECO:0000313" key="9">
    <source>
        <dbReference type="Proteomes" id="UP000646827"/>
    </source>
</evidence>
<evidence type="ECO:0000256" key="2">
    <source>
        <dbReference type="ARBA" id="ARBA00022771"/>
    </source>
</evidence>
<dbReference type="GO" id="GO:0005634">
    <property type="term" value="C:nucleus"/>
    <property type="evidence" value="ECO:0007669"/>
    <property type="project" value="TreeGrafter"/>
</dbReference>
<keyword evidence="1" id="KW-0479">Metal-binding</keyword>
<evidence type="ECO:0000256" key="4">
    <source>
        <dbReference type="PROSITE-ProRule" id="PRU00134"/>
    </source>
</evidence>
<dbReference type="PROSITE" id="PS50865">
    <property type="entry name" value="ZF_MYND_2"/>
    <property type="match status" value="1"/>
</dbReference>
<keyword evidence="3" id="KW-0862">Zinc</keyword>
<dbReference type="GO" id="GO:0008270">
    <property type="term" value="F:zinc ion binding"/>
    <property type="evidence" value="ECO:0007669"/>
    <property type="project" value="UniProtKB-KW"/>
</dbReference>
<sequence>MSTTESLRKYLASYQLALIEDKEKGRSVIATAPLERGSIITTSQPLGTVPLKANRHEFCNYCFRKLGSATATATAAVQYSNAPPPLQRCSRCKSAYFCDMACFKNAWLSYHQFVCRPPSNDNDKNDNLDDEDDSQLDLEMTERVALNVSRFMKRNQSKEQQQQEESQPEPNDEETVQVTMEAFASLMDHLDNHPRYLLDHYQFIAKTVREKPYLCDTPLQEKDLVKFLGRFKCNNFAIYDEQLFTIGEGTYPIASLFNHSCRPNAAVLFDGSLLVIKAIDTIEPNEEITIAYVDIAHSRTERQKILRDKYFFKCTCERCRDDNIIGRIDAMLGEEESDWDRAERLLNNNNHGDNKKQDISQQIMDLINNDWDLLEMTKTYNRRNGKIPDQSKPLSLQYYVHFLLPFLTPYLWSASNPAIQFVGTRSPPNSSSSSSANSSATLKHLTEFDDPPAHAALPYPGGSYREILESAIDQLSTYPPADIIPFRITTLATCTRLFFDTMMEGQWRQATKLGMYILVQYSIIYPPYHPMLAQHLLLLAKSAWNSIIQNEIQGRKLETFQERGVRRWILLAKEAILYTFGKQSTMWREVLELEWIFIRDQNLKK</sequence>
<dbReference type="Proteomes" id="UP000646827">
    <property type="component" value="Unassembled WGS sequence"/>
</dbReference>
<dbReference type="SUPFAM" id="SSF82199">
    <property type="entry name" value="SET domain"/>
    <property type="match status" value="1"/>
</dbReference>
<feature type="region of interest" description="Disordered" evidence="5">
    <location>
        <begin position="154"/>
        <end position="175"/>
    </location>
</feature>
<feature type="domain" description="SET" evidence="6">
    <location>
        <begin position="14"/>
        <end position="293"/>
    </location>
</feature>
<dbReference type="SUPFAM" id="SSF144232">
    <property type="entry name" value="HIT/MYND zinc finger-like"/>
    <property type="match status" value="1"/>
</dbReference>
<evidence type="ECO:0000256" key="3">
    <source>
        <dbReference type="ARBA" id="ARBA00022833"/>
    </source>
</evidence>